<dbReference type="Gene3D" id="1.10.3370.10">
    <property type="entry name" value="SecY subunit domain"/>
    <property type="match status" value="1"/>
</dbReference>
<dbReference type="AlphaFoldDB" id="A0A7D9GYM7"/>
<accession>A0A7D9GYM7</accession>
<name>A0A7D9GYM7_DEKBR</name>
<evidence type="ECO:0000256" key="2">
    <source>
        <dbReference type="SAM" id="Phobius"/>
    </source>
</evidence>
<feature type="transmembrane region" description="Helical" evidence="2">
    <location>
        <begin position="73"/>
        <end position="94"/>
    </location>
</feature>
<dbReference type="InterPro" id="IPR023201">
    <property type="entry name" value="SecY_dom_sf"/>
</dbReference>
<dbReference type="PIRSF" id="PIRSF004557">
    <property type="entry name" value="SecY"/>
    <property type="match status" value="1"/>
</dbReference>
<feature type="transmembrane region" description="Helical" evidence="2">
    <location>
        <begin position="252"/>
        <end position="272"/>
    </location>
</feature>
<keyword evidence="2" id="KW-0812">Transmembrane</keyword>
<proteinExistence type="inferred from homology"/>
<keyword evidence="4" id="KW-1185">Reference proteome</keyword>
<keyword evidence="2" id="KW-1133">Transmembrane helix</keyword>
<organism evidence="3 4">
    <name type="scientific">Dekkera bruxellensis</name>
    <name type="common">Brettanomyces custersii</name>
    <dbReference type="NCBI Taxonomy" id="5007"/>
    <lineage>
        <taxon>Eukaryota</taxon>
        <taxon>Fungi</taxon>
        <taxon>Dikarya</taxon>
        <taxon>Ascomycota</taxon>
        <taxon>Saccharomycotina</taxon>
        <taxon>Pichiomycetes</taxon>
        <taxon>Pichiales</taxon>
        <taxon>Pichiaceae</taxon>
        <taxon>Brettanomyces</taxon>
    </lineage>
</organism>
<gene>
    <name evidence="3" type="primary">SSH1</name>
    <name evidence="3" type="ORF">DEBR0S2_07756G</name>
</gene>
<evidence type="ECO:0000256" key="1">
    <source>
        <dbReference type="RuleBase" id="RU004349"/>
    </source>
</evidence>
<dbReference type="SUPFAM" id="SSF103491">
    <property type="entry name" value="Preprotein translocase SecY subunit"/>
    <property type="match status" value="1"/>
</dbReference>
<dbReference type="GO" id="GO:0015031">
    <property type="term" value="P:protein transport"/>
    <property type="evidence" value="ECO:0007669"/>
    <property type="project" value="InterPro"/>
</dbReference>
<dbReference type="PANTHER" id="PTHR10906">
    <property type="entry name" value="SECY/SEC61-ALPHA FAMILY MEMBER"/>
    <property type="match status" value="1"/>
</dbReference>
<dbReference type="Proteomes" id="UP000478008">
    <property type="component" value="Unassembled WGS sequence"/>
</dbReference>
<feature type="transmembrane region" description="Helical" evidence="2">
    <location>
        <begin position="115"/>
        <end position="138"/>
    </location>
</feature>
<dbReference type="GO" id="GO:0016020">
    <property type="term" value="C:membrane"/>
    <property type="evidence" value="ECO:0007669"/>
    <property type="project" value="InterPro"/>
</dbReference>
<feature type="transmembrane region" description="Helical" evidence="2">
    <location>
        <begin position="370"/>
        <end position="391"/>
    </location>
</feature>
<feature type="transmembrane region" description="Helical" evidence="2">
    <location>
        <begin position="158"/>
        <end position="180"/>
    </location>
</feature>
<reference evidence="3 4" key="1">
    <citation type="submission" date="2019-07" db="EMBL/GenBank/DDBJ databases">
        <authorList>
            <person name="Friedrich A."/>
            <person name="Schacherer J."/>
        </authorList>
    </citation>
    <scope>NUCLEOTIDE SEQUENCE [LARGE SCALE GENOMIC DNA]</scope>
</reference>
<feature type="transmembrane region" description="Helical" evidence="2">
    <location>
        <begin position="293"/>
        <end position="315"/>
    </location>
</feature>
<evidence type="ECO:0000313" key="4">
    <source>
        <dbReference type="Proteomes" id="UP000478008"/>
    </source>
</evidence>
<feature type="transmembrane region" description="Helical" evidence="2">
    <location>
        <begin position="192"/>
        <end position="216"/>
    </location>
</feature>
<dbReference type="InterPro" id="IPR002208">
    <property type="entry name" value="SecY/SEC61-alpha"/>
</dbReference>
<sequence>MSEIRLLDLIKPFQSVVPEVQLPYEKIIFDEKIVYTVAAAAIYLLLGLPVNGVDDSKIVDPFSWLRSGFGSRAGTFLEFGVFPAAFSAFFWQILAGKKLLKVDFSSPSDRRLFQTLQKITSFILGFVFAILLVFSDYFEPLDLFSKTEEGSLALTSPSVVAKSLIIVELTVSNAIVTLLIELLDKGYGFGPGILAYITASAATTLATSMFGLTTFVTSRGKESSGAFIQLGRNLFSSKSWTYAVYEAFTRNIGANLTQVYVAIAAFFATLYLSNCRYEISVKSTKVRGMSTVYPVKLLYCGALPVLFTFSILYFLNIVGFTLTKICANSKYIKYISLIGHWTLDAETKKTYNLDGGILYLISAAPSSSNLVLSIIRPFTFLFFVVMVSTYFGKIWPFMSGSAARGVAKMLKEQDITLVGRRDVAVAKELGKIISPASRSGALFSSAIVAFAECCGRCKGIAFSTCVGILAGLSIMEDIVSEWQQTGAAANSQFSQFLPTQ</sequence>
<keyword evidence="2" id="KW-0472">Membrane</keyword>
<protein>
    <submittedName>
        <fullName evidence="3">DEBR0S2_07756g1_1</fullName>
    </submittedName>
</protein>
<dbReference type="Pfam" id="PF00344">
    <property type="entry name" value="SecY"/>
    <property type="match status" value="1"/>
</dbReference>
<feature type="transmembrane region" description="Helical" evidence="2">
    <location>
        <begin position="33"/>
        <end position="53"/>
    </location>
</feature>
<comment type="similarity">
    <text evidence="1">Belongs to the SecY/SEC61-alpha family.</text>
</comment>
<evidence type="ECO:0000313" key="3">
    <source>
        <dbReference type="EMBL" id="VUG17461.1"/>
    </source>
</evidence>
<dbReference type="EMBL" id="CABFWN010000002">
    <property type="protein sequence ID" value="VUG17461.1"/>
    <property type="molecule type" value="Genomic_DNA"/>
</dbReference>